<feature type="region of interest" description="Disordered" evidence="2">
    <location>
        <begin position="243"/>
        <end position="275"/>
    </location>
</feature>
<keyword evidence="4" id="KW-0378">Hydrolase</keyword>
<dbReference type="OrthoDB" id="3177877at2"/>
<dbReference type="RefSeq" id="WP_019194029.1">
    <property type="nucleotide sequence ID" value="NZ_LT629765.1"/>
</dbReference>
<evidence type="ECO:0000313" key="4">
    <source>
        <dbReference type="EMBL" id="SDS19859.1"/>
    </source>
</evidence>
<dbReference type="GO" id="GO:0006302">
    <property type="term" value="P:double-strand break repair"/>
    <property type="evidence" value="ECO:0007669"/>
    <property type="project" value="InterPro"/>
</dbReference>
<feature type="coiled-coil region" evidence="1">
    <location>
        <begin position="600"/>
        <end position="728"/>
    </location>
</feature>
<dbReference type="GO" id="GO:0004527">
    <property type="term" value="F:exonuclease activity"/>
    <property type="evidence" value="ECO:0007669"/>
    <property type="project" value="UniProtKB-KW"/>
</dbReference>
<proteinExistence type="predicted"/>
<feature type="compositionally biased region" description="Basic and acidic residues" evidence="2">
    <location>
        <begin position="337"/>
        <end position="354"/>
    </location>
</feature>
<dbReference type="Gene3D" id="3.40.50.300">
    <property type="entry name" value="P-loop containing nucleotide triphosphate hydrolases"/>
    <property type="match status" value="2"/>
</dbReference>
<dbReference type="InterPro" id="IPR038729">
    <property type="entry name" value="Rad50/SbcC_AAA"/>
</dbReference>
<keyword evidence="1" id="KW-0175">Coiled coil</keyword>
<sequence length="886" mass="95341">MRIHDLIIDNVRAVEHLELRDLPDTGVILIHGDNESGKSTILDALDAVLTERYSAKKNSIRALQPVGRDVGPEVRLTATVGPYTFTARKRFLKSAESELTITAPKSEQLSGRAADDKLEAIVAEHLDGDLADILFVRQGDTDPGISAAGIPSVTRALDAGGEDTLAGTEDTALMGRITDEYARYFTPQGKKKSTYTELEKAVEDAQAELAARRAAVDELSGAVDEVGRLTAEVTEIDAELPEAVAESAQREKEEAAAKQAEAKATEARERRERADVDLERAAADLEARREARQQLETLRSEAAELDKLLGPAAQKATDEEETIARLTKERDEARARLAEAREKAQEARRASERARRQRRRRELTELADTLDAVDAQLTELLQKTPERPVTDADVREIDKAASEAAVQRRLADAASAKLEVTASAAASLRVDGRAVDLDEGTGDEIRLADGTTVEIGDITAVYRAGAGAAGSTAALDEAERALAEALAAVGCADVDEARVARDEHATLAAAVEAARERRAQLTEGRDADELRAELARLQEDEDKDGDSDEQLDDDEADAAYRAAGDAVDAAAEEAAQAEAALVPWEGKTAAAEATTLRTKKDLKEEEIARQESVLEAAEHATPLSALLTAHGEATERAAALRAEEEKLAQEVAALDPALAAQLHAGARARVDNLKQRRAEAQERIARLSSHIDVATGAAEQADRAEAALEAAEQKLARSRRRAEAVELLWHTMRAHRDAARARYAQPFAQALNRYAAVIFGPDVEFTLGEDLGVEARTVGETTVPLDQLSGGAKEQMALLTRFAVADLAGNGENGAVPVPVVIDDALGATDPDRLARMNTLFDTVGRDAQVVVLTCFPRRFDRVVPAVRASISELKNQHTITGVPER</sequence>
<dbReference type="STRING" id="1203190.GCA_000312345_01196"/>
<dbReference type="SUPFAM" id="SSF52540">
    <property type="entry name" value="P-loop containing nucleoside triphosphate hydrolases"/>
    <property type="match status" value="1"/>
</dbReference>
<protein>
    <submittedName>
        <fullName evidence="4">DNA repair exonuclease SbcCD ATPase subunit</fullName>
    </submittedName>
</protein>
<gene>
    <name evidence="4" type="ORF">SAMN04488539_1207</name>
</gene>
<dbReference type="Pfam" id="PF13476">
    <property type="entry name" value="AAA_23"/>
    <property type="match status" value="1"/>
</dbReference>
<name>A0A1H1QAF5_9CORY</name>
<keyword evidence="4" id="KW-0269">Exonuclease</keyword>
<dbReference type="EMBL" id="LT629765">
    <property type="protein sequence ID" value="SDS19859.1"/>
    <property type="molecule type" value="Genomic_DNA"/>
</dbReference>
<dbReference type="PANTHER" id="PTHR41259:SF1">
    <property type="entry name" value="DOUBLE-STRAND BREAK REPAIR RAD50 ATPASE, PUTATIVE-RELATED"/>
    <property type="match status" value="1"/>
</dbReference>
<dbReference type="Proteomes" id="UP000182237">
    <property type="component" value="Chromosome I"/>
</dbReference>
<feature type="domain" description="Rad50/SbcC-type AAA" evidence="3">
    <location>
        <begin position="6"/>
        <end position="306"/>
    </location>
</feature>
<reference evidence="4 5" key="1">
    <citation type="submission" date="2016-10" db="EMBL/GenBank/DDBJ databases">
        <authorList>
            <person name="de Groot N.N."/>
        </authorList>
    </citation>
    <scope>NUCLEOTIDE SEQUENCE [LARGE SCALE GENOMIC DNA]</scope>
    <source>
        <strain evidence="4 5">DSM 45434</strain>
    </source>
</reference>
<dbReference type="PANTHER" id="PTHR41259">
    <property type="entry name" value="DOUBLE-STRAND BREAK REPAIR RAD50 ATPASE, PUTATIVE-RELATED"/>
    <property type="match status" value="1"/>
</dbReference>
<dbReference type="AlphaFoldDB" id="A0A1H1QAF5"/>
<dbReference type="GO" id="GO:0016887">
    <property type="term" value="F:ATP hydrolysis activity"/>
    <property type="evidence" value="ECO:0007669"/>
    <property type="project" value="InterPro"/>
</dbReference>
<evidence type="ECO:0000259" key="3">
    <source>
        <dbReference type="Pfam" id="PF13476"/>
    </source>
</evidence>
<feature type="compositionally biased region" description="Basic and acidic residues" evidence="2">
    <location>
        <begin position="248"/>
        <end position="275"/>
    </location>
</feature>
<dbReference type="eggNOG" id="COG0419">
    <property type="taxonomic scope" value="Bacteria"/>
</dbReference>
<keyword evidence="5" id="KW-1185">Reference proteome</keyword>
<dbReference type="InterPro" id="IPR027417">
    <property type="entry name" value="P-loop_NTPase"/>
</dbReference>
<evidence type="ECO:0000256" key="1">
    <source>
        <dbReference type="SAM" id="Coils"/>
    </source>
</evidence>
<accession>A0A1H1QAF5</accession>
<keyword evidence="4" id="KW-0540">Nuclease</keyword>
<evidence type="ECO:0000256" key="2">
    <source>
        <dbReference type="SAM" id="MobiDB-lite"/>
    </source>
</evidence>
<feature type="region of interest" description="Disordered" evidence="2">
    <location>
        <begin position="337"/>
        <end position="360"/>
    </location>
</feature>
<evidence type="ECO:0000313" key="5">
    <source>
        <dbReference type="Proteomes" id="UP000182237"/>
    </source>
</evidence>
<organism evidence="4 5">
    <name type="scientific">Corynebacterium timonense</name>
    <dbReference type="NCBI Taxonomy" id="441500"/>
    <lineage>
        <taxon>Bacteria</taxon>
        <taxon>Bacillati</taxon>
        <taxon>Actinomycetota</taxon>
        <taxon>Actinomycetes</taxon>
        <taxon>Mycobacteriales</taxon>
        <taxon>Corynebacteriaceae</taxon>
        <taxon>Corynebacterium</taxon>
    </lineage>
</organism>